<dbReference type="GO" id="GO:0004820">
    <property type="term" value="F:glycine-tRNA ligase activity"/>
    <property type="evidence" value="ECO:0007669"/>
    <property type="project" value="UniProtKB-UniRule"/>
</dbReference>
<name>M1ZAC0_NITG3</name>
<dbReference type="InterPro" id="IPR006194">
    <property type="entry name" value="Gly-tRNA-synth_heterodimer"/>
</dbReference>
<keyword evidence="8 10" id="KW-0030">Aminoacyl-tRNA synthetase</keyword>
<comment type="subunit">
    <text evidence="10">Tetramer of two alpha and two beta subunits.</text>
</comment>
<dbReference type="HOGENOM" id="CLU_007220_2_2_0"/>
<dbReference type="PANTHER" id="PTHR30075">
    <property type="entry name" value="GLYCYL-TRNA SYNTHETASE"/>
    <property type="match status" value="1"/>
</dbReference>
<proteinExistence type="inferred from homology"/>
<dbReference type="STRING" id="1266370.NITGR_250091"/>
<sequence>MPELFFEIGTEEIPAGYIEPALKHLSGQLSDYLEKHRLHAGKPVWMGTPRRLAVCVPDVADRQEDVVETHLGPSVNIAYDKDGNPTKAAIGFAKGKGVELSEVTTESTPKGDVLCARVEKKGQPTPDILNAYLPELFGSIPFPKKMRWADGKLAFARPVHWIAALFDGQPLQFEFGGIAAGNTSYGHRFLRPDAFPVKSFDDYRKQAEAHCLVVDPTARLQRIREQLNQLASEVGGTIQEDTELLDTVTHLVEYPVTLRGEFDARYLELPKELLVITMKHHQKYFPVWKGGDLLPYFLAVSNMKTQDGTLIRQGNQRVLRARLDDARFFYDEDRKRKLEEFVEELKGVVFQKDLGTVYERTERIQALVTALTGEIQPGQILPVDGKATQRAAMLCKADLVTQMVYEFPELQGVMGGYYALHSGEVADVATAVKEHYKPAFAGDSVPSTLTGALVAIADKLDTIVGCIGVGLIPSGSEDPYALRRNALGIIQILIHYDLQTSLEWLIDQGISILGDKAKLEPDKIRYHCLELFSQRLKTLLTQEGFEYDVIDAVLSTRVDSFKDIKEKAIALSDLKKQPYFEALAIAFRRVASIIDGQVPDEVNPDYLKEEPERALNEKFVELRPVVESCLNIRDYSSALAKIVEIKPAVDRFFDHVMVNVEDPKLRQNRMALLKSISALFSQLADFSKIVVKKS</sequence>
<dbReference type="EMBL" id="CAQJ01000028">
    <property type="protein sequence ID" value="CCQ90178.1"/>
    <property type="molecule type" value="Genomic_DNA"/>
</dbReference>
<dbReference type="FunCoup" id="M1ZAC0">
    <property type="interactions" value="483"/>
</dbReference>
<dbReference type="GO" id="GO:0005524">
    <property type="term" value="F:ATP binding"/>
    <property type="evidence" value="ECO:0007669"/>
    <property type="project" value="UniProtKB-UniRule"/>
</dbReference>
<evidence type="ECO:0000256" key="1">
    <source>
        <dbReference type="ARBA" id="ARBA00004496"/>
    </source>
</evidence>
<feature type="domain" description="DALR anticodon binding" evidence="11">
    <location>
        <begin position="588"/>
        <end position="682"/>
    </location>
</feature>
<evidence type="ECO:0000256" key="10">
    <source>
        <dbReference type="HAMAP-Rule" id="MF_00255"/>
    </source>
</evidence>
<keyword evidence="3 10" id="KW-0963">Cytoplasm</keyword>
<evidence type="ECO:0000256" key="6">
    <source>
        <dbReference type="ARBA" id="ARBA00022840"/>
    </source>
</evidence>
<keyword evidence="6 10" id="KW-0067">ATP-binding</keyword>
<keyword evidence="4 10" id="KW-0436">Ligase</keyword>
<dbReference type="SUPFAM" id="SSF109604">
    <property type="entry name" value="HD-domain/PDEase-like"/>
    <property type="match status" value="1"/>
</dbReference>
<dbReference type="InParanoid" id="M1ZAC0"/>
<dbReference type="GO" id="GO:0006420">
    <property type="term" value="P:arginyl-tRNA aminoacylation"/>
    <property type="evidence" value="ECO:0007669"/>
    <property type="project" value="InterPro"/>
</dbReference>
<keyword evidence="5 10" id="KW-0547">Nucleotide-binding</keyword>
<evidence type="ECO:0000256" key="4">
    <source>
        <dbReference type="ARBA" id="ARBA00022598"/>
    </source>
</evidence>
<dbReference type="PROSITE" id="PS50861">
    <property type="entry name" value="AA_TRNA_LIGASE_II_GLYAB"/>
    <property type="match status" value="1"/>
</dbReference>
<evidence type="ECO:0000256" key="8">
    <source>
        <dbReference type="ARBA" id="ARBA00023146"/>
    </source>
</evidence>
<dbReference type="PRINTS" id="PR01045">
    <property type="entry name" value="TRNASYNTHGB"/>
</dbReference>
<evidence type="ECO:0000313" key="13">
    <source>
        <dbReference type="Proteomes" id="UP000011704"/>
    </source>
</evidence>
<dbReference type="HAMAP" id="MF_00255">
    <property type="entry name" value="Gly_tRNA_synth_beta"/>
    <property type="match status" value="1"/>
</dbReference>
<evidence type="ECO:0000313" key="12">
    <source>
        <dbReference type="EMBL" id="CCQ90178.1"/>
    </source>
</evidence>
<keyword evidence="13" id="KW-1185">Reference proteome</keyword>
<dbReference type="PANTHER" id="PTHR30075:SF2">
    <property type="entry name" value="GLYCINE--TRNA LIGASE, CHLOROPLASTIC_MITOCHONDRIAL 2"/>
    <property type="match status" value="1"/>
</dbReference>
<keyword evidence="7 10" id="KW-0648">Protein biosynthesis</keyword>
<comment type="caution">
    <text evidence="12">The sequence shown here is derived from an EMBL/GenBank/DDBJ whole genome shotgun (WGS) entry which is preliminary data.</text>
</comment>
<dbReference type="RefSeq" id="WP_005007447.1">
    <property type="nucleotide sequence ID" value="NZ_HG422173.1"/>
</dbReference>
<gene>
    <name evidence="10 12" type="primary">glyS</name>
    <name evidence="12" type="ORF">NITGR_250091</name>
</gene>
<dbReference type="GO" id="GO:0004814">
    <property type="term" value="F:arginine-tRNA ligase activity"/>
    <property type="evidence" value="ECO:0007669"/>
    <property type="project" value="InterPro"/>
</dbReference>
<dbReference type="Pfam" id="PF05746">
    <property type="entry name" value="DALR_1"/>
    <property type="match status" value="1"/>
</dbReference>
<dbReference type="AlphaFoldDB" id="M1ZAC0"/>
<dbReference type="GO" id="GO:0005829">
    <property type="term" value="C:cytosol"/>
    <property type="evidence" value="ECO:0007669"/>
    <property type="project" value="TreeGrafter"/>
</dbReference>
<evidence type="ECO:0000256" key="9">
    <source>
        <dbReference type="ARBA" id="ARBA00047937"/>
    </source>
</evidence>
<protein>
    <recommendedName>
        <fullName evidence="10">Glycine--tRNA ligase beta subunit</fullName>
        <ecNumber evidence="10">6.1.1.14</ecNumber>
    </recommendedName>
    <alternativeName>
        <fullName evidence="10">Glycyl-tRNA synthetase beta subunit</fullName>
        <shortName evidence="10">GlyRS</shortName>
    </alternativeName>
</protein>
<accession>M1ZAC0</accession>
<comment type="similarity">
    <text evidence="2 10">Belongs to the class-II aminoacyl-tRNA synthetase family.</text>
</comment>
<evidence type="ECO:0000256" key="3">
    <source>
        <dbReference type="ARBA" id="ARBA00022490"/>
    </source>
</evidence>
<dbReference type="Pfam" id="PF02092">
    <property type="entry name" value="tRNA_synt_2f"/>
    <property type="match status" value="1"/>
</dbReference>
<evidence type="ECO:0000256" key="5">
    <source>
        <dbReference type="ARBA" id="ARBA00022741"/>
    </source>
</evidence>
<dbReference type="GO" id="GO:0006426">
    <property type="term" value="P:glycyl-tRNA aminoacylation"/>
    <property type="evidence" value="ECO:0007669"/>
    <property type="project" value="UniProtKB-UniRule"/>
</dbReference>
<dbReference type="OrthoDB" id="9775440at2"/>
<organism evidence="12 13">
    <name type="scientific">Nitrospina gracilis (strain 3/211)</name>
    <dbReference type="NCBI Taxonomy" id="1266370"/>
    <lineage>
        <taxon>Bacteria</taxon>
        <taxon>Pseudomonadati</taxon>
        <taxon>Nitrospinota/Tectimicrobiota group</taxon>
        <taxon>Nitrospinota</taxon>
        <taxon>Nitrospinia</taxon>
        <taxon>Nitrospinales</taxon>
        <taxon>Nitrospinaceae</taxon>
        <taxon>Nitrospina</taxon>
    </lineage>
</organism>
<evidence type="ECO:0000256" key="2">
    <source>
        <dbReference type="ARBA" id="ARBA00008226"/>
    </source>
</evidence>
<comment type="catalytic activity">
    <reaction evidence="9 10">
        <text>tRNA(Gly) + glycine + ATP = glycyl-tRNA(Gly) + AMP + diphosphate</text>
        <dbReference type="Rhea" id="RHEA:16013"/>
        <dbReference type="Rhea" id="RHEA-COMP:9664"/>
        <dbReference type="Rhea" id="RHEA-COMP:9683"/>
        <dbReference type="ChEBI" id="CHEBI:30616"/>
        <dbReference type="ChEBI" id="CHEBI:33019"/>
        <dbReference type="ChEBI" id="CHEBI:57305"/>
        <dbReference type="ChEBI" id="CHEBI:78442"/>
        <dbReference type="ChEBI" id="CHEBI:78522"/>
        <dbReference type="ChEBI" id="CHEBI:456215"/>
        <dbReference type="EC" id="6.1.1.14"/>
    </reaction>
</comment>
<dbReference type="Proteomes" id="UP000011704">
    <property type="component" value="Unassembled WGS sequence"/>
</dbReference>
<dbReference type="InterPro" id="IPR015944">
    <property type="entry name" value="Gly-tRNA-synth_bsu"/>
</dbReference>
<dbReference type="EC" id="6.1.1.14" evidence="10"/>
<reference evidence="12 13" key="1">
    <citation type="journal article" date="2013" name="Front. Microbiol.">
        <title>The genome of Nitrospina gracilis illuminates the metabolism and evolution of the major marine nitrite oxidizer.</title>
        <authorList>
            <person name="Luecker S."/>
            <person name="Nowka B."/>
            <person name="Rattei T."/>
            <person name="Spieck E."/>
            <person name="and Daims H."/>
        </authorList>
    </citation>
    <scope>NUCLEOTIDE SEQUENCE [LARGE SCALE GENOMIC DNA]</scope>
    <source>
        <strain evidence="12 13">3/211</strain>
    </source>
</reference>
<dbReference type="InterPro" id="IPR008909">
    <property type="entry name" value="DALR_anticod-bd"/>
</dbReference>
<evidence type="ECO:0000259" key="11">
    <source>
        <dbReference type="Pfam" id="PF05746"/>
    </source>
</evidence>
<dbReference type="NCBIfam" id="TIGR00211">
    <property type="entry name" value="glyS"/>
    <property type="match status" value="1"/>
</dbReference>
<comment type="subcellular location">
    <subcellularLocation>
        <location evidence="1 10">Cytoplasm</location>
    </subcellularLocation>
</comment>
<evidence type="ECO:0000256" key="7">
    <source>
        <dbReference type="ARBA" id="ARBA00022917"/>
    </source>
</evidence>